<dbReference type="InterPro" id="IPR050620">
    <property type="entry name" value="Thioredoxin_H-type-like"/>
</dbReference>
<name>A2DZ37_TRIV3</name>
<accession>A2DZ37</accession>
<reference evidence="2" key="2">
    <citation type="journal article" date="2007" name="Science">
        <title>Draft genome sequence of the sexually transmitted pathogen Trichomonas vaginalis.</title>
        <authorList>
            <person name="Carlton J.M."/>
            <person name="Hirt R.P."/>
            <person name="Silva J.C."/>
            <person name="Delcher A.L."/>
            <person name="Schatz M."/>
            <person name="Zhao Q."/>
            <person name="Wortman J.R."/>
            <person name="Bidwell S.L."/>
            <person name="Alsmark U.C.M."/>
            <person name="Besteiro S."/>
            <person name="Sicheritz-Ponten T."/>
            <person name="Noel C.J."/>
            <person name="Dacks J.B."/>
            <person name="Foster P.G."/>
            <person name="Simillion C."/>
            <person name="Van de Peer Y."/>
            <person name="Miranda-Saavedra D."/>
            <person name="Barton G.J."/>
            <person name="Westrop G.D."/>
            <person name="Mueller S."/>
            <person name="Dessi D."/>
            <person name="Fiori P.L."/>
            <person name="Ren Q."/>
            <person name="Paulsen I."/>
            <person name="Zhang H."/>
            <person name="Bastida-Corcuera F.D."/>
            <person name="Simoes-Barbosa A."/>
            <person name="Brown M.T."/>
            <person name="Hayes R.D."/>
            <person name="Mukherjee M."/>
            <person name="Okumura C.Y."/>
            <person name="Schneider R."/>
            <person name="Smith A.J."/>
            <person name="Vanacova S."/>
            <person name="Villalvazo M."/>
            <person name="Haas B.J."/>
            <person name="Pertea M."/>
            <person name="Feldblyum T.V."/>
            <person name="Utterback T.R."/>
            <person name="Shu C.L."/>
            <person name="Osoegawa K."/>
            <person name="de Jong P.J."/>
            <person name="Hrdy I."/>
            <person name="Horvathova L."/>
            <person name="Zubacova Z."/>
            <person name="Dolezal P."/>
            <person name="Malik S.B."/>
            <person name="Logsdon J.M. Jr."/>
            <person name="Henze K."/>
            <person name="Gupta A."/>
            <person name="Wang C.C."/>
            <person name="Dunne R.L."/>
            <person name="Upcroft J.A."/>
            <person name="Upcroft P."/>
            <person name="White O."/>
            <person name="Salzberg S.L."/>
            <person name="Tang P."/>
            <person name="Chiu C.-H."/>
            <person name="Lee Y.-S."/>
            <person name="Embley T.M."/>
            <person name="Coombs G.H."/>
            <person name="Mottram J.C."/>
            <person name="Tachezy J."/>
            <person name="Fraser-Liggett C.M."/>
            <person name="Johnson P.J."/>
        </authorList>
    </citation>
    <scope>NUCLEOTIDE SEQUENCE [LARGE SCALE GENOMIC DNA]</scope>
    <source>
        <strain evidence="2">G3</strain>
    </source>
</reference>
<evidence type="ECO:0000313" key="2">
    <source>
        <dbReference type="EMBL" id="EAY14313.1"/>
    </source>
</evidence>
<dbReference type="RefSeq" id="XP_001326536.1">
    <property type="nucleotide sequence ID" value="XM_001326501.1"/>
</dbReference>
<dbReference type="STRING" id="5722.A2DZ37"/>
<dbReference type="PROSITE" id="PS51352">
    <property type="entry name" value="THIOREDOXIN_2"/>
    <property type="match status" value="1"/>
</dbReference>
<proteinExistence type="predicted"/>
<feature type="domain" description="Thioredoxin" evidence="1">
    <location>
        <begin position="1"/>
        <end position="115"/>
    </location>
</feature>
<dbReference type="VEuPathDB" id="TrichDB:TVAGG3_0504810"/>
<dbReference type="CDD" id="cd02947">
    <property type="entry name" value="TRX_family"/>
    <property type="match status" value="1"/>
</dbReference>
<dbReference type="PANTHER" id="PTHR10438:SF468">
    <property type="entry name" value="THIOREDOXIN-1-RELATED"/>
    <property type="match status" value="1"/>
</dbReference>
<protein>
    <submittedName>
        <fullName evidence="2">Thioredoxin family protein</fullName>
    </submittedName>
</protein>
<reference evidence="2" key="1">
    <citation type="submission" date="2006-10" db="EMBL/GenBank/DDBJ databases">
        <authorList>
            <person name="Amadeo P."/>
            <person name="Zhao Q."/>
            <person name="Wortman J."/>
            <person name="Fraser-Liggett C."/>
            <person name="Carlton J."/>
        </authorList>
    </citation>
    <scope>NUCLEOTIDE SEQUENCE</scope>
    <source>
        <strain evidence="2">G3</strain>
    </source>
</reference>
<dbReference type="Pfam" id="PF00085">
    <property type="entry name" value="Thioredoxin"/>
    <property type="match status" value="1"/>
</dbReference>
<keyword evidence="3" id="KW-1185">Reference proteome</keyword>
<dbReference type="Gene3D" id="3.40.30.10">
    <property type="entry name" value="Glutaredoxin"/>
    <property type="match status" value="1"/>
</dbReference>
<sequence>MKEDPAVKTFKGTFEELKALVQQSHKLFVVDFFANWAIPSKRLLPHLSEIAKEHPDVEVIRIDIDKNEDISDHYQIVSVPHIKLLKSVTNNDFMEVAFVNGCQPDAIRSKIAQFN</sequence>
<dbReference type="PANTHER" id="PTHR10438">
    <property type="entry name" value="THIOREDOXIN"/>
    <property type="match status" value="1"/>
</dbReference>
<dbReference type="SMR" id="A2DZ37"/>
<evidence type="ECO:0000313" key="3">
    <source>
        <dbReference type="Proteomes" id="UP000001542"/>
    </source>
</evidence>
<dbReference type="Proteomes" id="UP000001542">
    <property type="component" value="Unassembled WGS sequence"/>
</dbReference>
<dbReference type="InterPro" id="IPR013766">
    <property type="entry name" value="Thioredoxin_domain"/>
</dbReference>
<dbReference type="AlphaFoldDB" id="A2DZ37"/>
<organism evidence="2 3">
    <name type="scientific">Trichomonas vaginalis (strain ATCC PRA-98 / G3)</name>
    <dbReference type="NCBI Taxonomy" id="412133"/>
    <lineage>
        <taxon>Eukaryota</taxon>
        <taxon>Metamonada</taxon>
        <taxon>Parabasalia</taxon>
        <taxon>Trichomonadida</taxon>
        <taxon>Trichomonadidae</taxon>
        <taxon>Trichomonas</taxon>
    </lineage>
</organism>
<evidence type="ECO:0000259" key="1">
    <source>
        <dbReference type="PROSITE" id="PS51352"/>
    </source>
</evidence>
<dbReference type="InterPro" id="IPR036249">
    <property type="entry name" value="Thioredoxin-like_sf"/>
</dbReference>
<dbReference type="OrthoDB" id="10263751at2759"/>
<dbReference type="InParanoid" id="A2DZ37"/>
<dbReference type="VEuPathDB" id="TrichDB:TVAG_026340"/>
<dbReference type="EMBL" id="DS113272">
    <property type="protein sequence ID" value="EAY14313.1"/>
    <property type="molecule type" value="Genomic_DNA"/>
</dbReference>
<dbReference type="SUPFAM" id="SSF52833">
    <property type="entry name" value="Thioredoxin-like"/>
    <property type="match status" value="1"/>
</dbReference>
<dbReference type="eggNOG" id="KOG0907">
    <property type="taxonomic scope" value="Eukaryota"/>
</dbReference>
<dbReference type="KEGG" id="tva:4772301"/>
<gene>
    <name evidence="2" type="ORF">TVAG_026340</name>
</gene>